<feature type="transmembrane region" description="Helical" evidence="1">
    <location>
        <begin position="56"/>
        <end position="74"/>
    </location>
</feature>
<dbReference type="Proteomes" id="UP000294802">
    <property type="component" value="Unassembled WGS sequence"/>
</dbReference>
<gene>
    <name evidence="2" type="ORF">ERX29_04975</name>
</gene>
<dbReference type="AlphaFoldDB" id="A0A4R6BUN4"/>
<keyword evidence="1" id="KW-1133">Transmembrane helix</keyword>
<protein>
    <submittedName>
        <fullName evidence="2">Uncharacterized protein</fullName>
    </submittedName>
</protein>
<evidence type="ECO:0000256" key="1">
    <source>
        <dbReference type="SAM" id="Phobius"/>
    </source>
</evidence>
<name>A0A4R6BUN4_9STAP</name>
<dbReference type="RefSeq" id="WP_133443598.1">
    <property type="nucleotide sequence ID" value="NZ_SCWB01000007.1"/>
</dbReference>
<keyword evidence="1" id="KW-0812">Transmembrane</keyword>
<sequence>MELLLTILFIIGMLYYARRGLTLTLLVGLILLHRVLLMVLRITWYNMSVPDALEKLLSPWTLIAVTAFIILLIIKVMTDRNI</sequence>
<feature type="transmembrane region" description="Helical" evidence="1">
    <location>
        <begin position="21"/>
        <end position="44"/>
    </location>
</feature>
<dbReference type="EMBL" id="SCWB01000007">
    <property type="protein sequence ID" value="TDM11948.1"/>
    <property type="molecule type" value="Genomic_DNA"/>
</dbReference>
<reference evidence="2 3" key="1">
    <citation type="submission" date="2019-01" db="EMBL/GenBank/DDBJ databases">
        <title>Draft genome sequences of the type strains of six Macrococcus species.</title>
        <authorList>
            <person name="Mazhar S."/>
            <person name="Altermann E."/>
            <person name="Hill C."/>
            <person name="Mcauliffe O."/>
        </authorList>
    </citation>
    <scope>NUCLEOTIDE SEQUENCE [LARGE SCALE GENOMIC DNA]</scope>
    <source>
        <strain evidence="2 3">CCM4815</strain>
    </source>
</reference>
<keyword evidence="1" id="KW-0472">Membrane</keyword>
<evidence type="ECO:0000313" key="3">
    <source>
        <dbReference type="Proteomes" id="UP000294802"/>
    </source>
</evidence>
<comment type="caution">
    <text evidence="2">The sequence shown here is derived from an EMBL/GenBank/DDBJ whole genome shotgun (WGS) entry which is preliminary data.</text>
</comment>
<keyword evidence="3" id="KW-1185">Reference proteome</keyword>
<proteinExistence type="predicted"/>
<evidence type="ECO:0000313" key="2">
    <source>
        <dbReference type="EMBL" id="TDM11948.1"/>
    </source>
</evidence>
<organism evidence="2 3">
    <name type="scientific">Macrococcus lamae</name>
    <dbReference type="NCBI Taxonomy" id="198484"/>
    <lineage>
        <taxon>Bacteria</taxon>
        <taxon>Bacillati</taxon>
        <taxon>Bacillota</taxon>
        <taxon>Bacilli</taxon>
        <taxon>Bacillales</taxon>
        <taxon>Staphylococcaceae</taxon>
        <taxon>Macrococcus</taxon>
    </lineage>
</organism>
<accession>A0A4R6BUN4</accession>